<name>A0ABR0SRA9_9HYPO</name>
<dbReference type="InterPro" id="IPR002401">
    <property type="entry name" value="Cyt_P450_E_grp-I"/>
</dbReference>
<keyword evidence="4" id="KW-0812">Transmembrane</keyword>
<dbReference type="Proteomes" id="UP001338125">
    <property type="component" value="Unassembled WGS sequence"/>
</dbReference>
<dbReference type="PANTHER" id="PTHR24305:SF168">
    <property type="entry name" value="P450, PUTATIVE (EUROFUNG)-RELATED"/>
    <property type="match status" value="1"/>
</dbReference>
<sequence length="404" mass="44732">MPLLVDISKNAGPILGLVVGLYIINKIYVFYRLREFKGPFWAGFSDWPHSNAMLRGNCDEWYAEVNEKHGPVARIAPNILITSSPEVFAHMNIKPNYKRADWFYKAIRIEYRRDNVFSQTDNEKHDMRRKQMAPGYSGRENFDLEPAIDILLQRLLDLIRSKYTSSDAKIVPMDLGAKIQYFTLDVISSVGFGKEFGMLRNDADVSDYIKSADNGLTLCNIALALGFSGLAQTPFIGKFITPSAGDKKGYGKLIATVFRSVDERAANPSDKRSDMLASFMRHGIVGDELRSEALEQVIAGSDTTATGLRGIFLHLMTNPRVYSKLQHEIDEAMTGGLAPALGQGLISIAQTKQLPYLQAVIREGLRLFVPVSGILPREVPPGGDTLVINGESVFLPGEYPSGPP</sequence>
<dbReference type="Gene3D" id="1.10.630.10">
    <property type="entry name" value="Cytochrome P450"/>
    <property type="match status" value="1"/>
</dbReference>
<dbReference type="GO" id="GO:0004497">
    <property type="term" value="F:monooxygenase activity"/>
    <property type="evidence" value="ECO:0007669"/>
    <property type="project" value="UniProtKB-KW"/>
</dbReference>
<keyword evidence="5" id="KW-0503">Monooxygenase</keyword>
<keyword evidence="3" id="KW-0408">Iron</keyword>
<accession>A0ABR0SRA9</accession>
<dbReference type="PANTHER" id="PTHR24305">
    <property type="entry name" value="CYTOCHROME P450"/>
    <property type="match status" value="1"/>
</dbReference>
<organism evidence="5 6">
    <name type="scientific">Cladobotryum mycophilum</name>
    <dbReference type="NCBI Taxonomy" id="491253"/>
    <lineage>
        <taxon>Eukaryota</taxon>
        <taxon>Fungi</taxon>
        <taxon>Dikarya</taxon>
        <taxon>Ascomycota</taxon>
        <taxon>Pezizomycotina</taxon>
        <taxon>Sordariomycetes</taxon>
        <taxon>Hypocreomycetidae</taxon>
        <taxon>Hypocreales</taxon>
        <taxon>Hypocreaceae</taxon>
        <taxon>Cladobotryum</taxon>
    </lineage>
</organism>
<keyword evidence="6" id="KW-1185">Reference proteome</keyword>
<reference evidence="5 6" key="1">
    <citation type="submission" date="2024-01" db="EMBL/GenBank/DDBJ databases">
        <title>Complete genome of Cladobotryum mycophilum ATHUM6906.</title>
        <authorList>
            <person name="Christinaki A.C."/>
            <person name="Myridakis A.I."/>
            <person name="Kouvelis V.N."/>
        </authorList>
    </citation>
    <scope>NUCLEOTIDE SEQUENCE [LARGE SCALE GENOMIC DNA]</scope>
    <source>
        <strain evidence="5 6">ATHUM6906</strain>
    </source>
</reference>
<dbReference type="InterPro" id="IPR036396">
    <property type="entry name" value="Cyt_P450_sf"/>
</dbReference>
<evidence type="ECO:0000313" key="5">
    <source>
        <dbReference type="EMBL" id="KAK5994306.1"/>
    </source>
</evidence>
<evidence type="ECO:0000313" key="6">
    <source>
        <dbReference type="Proteomes" id="UP001338125"/>
    </source>
</evidence>
<keyword evidence="4" id="KW-0472">Membrane</keyword>
<evidence type="ECO:0000256" key="3">
    <source>
        <dbReference type="ARBA" id="ARBA00023004"/>
    </source>
</evidence>
<dbReference type="PRINTS" id="PR00463">
    <property type="entry name" value="EP450I"/>
</dbReference>
<dbReference type="EMBL" id="JAVFKD010000010">
    <property type="protein sequence ID" value="KAK5994306.1"/>
    <property type="molecule type" value="Genomic_DNA"/>
</dbReference>
<protein>
    <submittedName>
        <fullName evidence="5">Cytochrome P450 monooxygenase ABA1</fullName>
    </submittedName>
</protein>
<keyword evidence="2" id="KW-0479">Metal-binding</keyword>
<keyword evidence="5" id="KW-0560">Oxidoreductase</keyword>
<dbReference type="InterPro" id="IPR050121">
    <property type="entry name" value="Cytochrome_P450_monoxygenase"/>
</dbReference>
<gene>
    <name evidence="5" type="ORF">PT974_04779</name>
</gene>
<keyword evidence="4" id="KW-1133">Transmembrane helix</keyword>
<dbReference type="Pfam" id="PF00067">
    <property type="entry name" value="p450"/>
    <property type="match status" value="1"/>
</dbReference>
<proteinExistence type="predicted"/>
<comment type="caution">
    <text evidence="5">The sequence shown here is derived from an EMBL/GenBank/DDBJ whole genome shotgun (WGS) entry which is preliminary data.</text>
</comment>
<evidence type="ECO:0000256" key="4">
    <source>
        <dbReference type="SAM" id="Phobius"/>
    </source>
</evidence>
<evidence type="ECO:0000256" key="2">
    <source>
        <dbReference type="ARBA" id="ARBA00022723"/>
    </source>
</evidence>
<evidence type="ECO:0000256" key="1">
    <source>
        <dbReference type="ARBA" id="ARBA00022617"/>
    </source>
</evidence>
<dbReference type="SUPFAM" id="SSF48264">
    <property type="entry name" value="Cytochrome P450"/>
    <property type="match status" value="1"/>
</dbReference>
<keyword evidence="1" id="KW-0349">Heme</keyword>
<feature type="transmembrane region" description="Helical" evidence="4">
    <location>
        <begin position="12"/>
        <end position="31"/>
    </location>
</feature>
<dbReference type="InterPro" id="IPR001128">
    <property type="entry name" value="Cyt_P450"/>
</dbReference>